<evidence type="ECO:0000313" key="2">
    <source>
        <dbReference type="Proteomes" id="UP000244803"/>
    </source>
</evidence>
<accession>A0A976QW37</accession>
<proteinExistence type="predicted"/>
<dbReference type="PANTHER" id="PTHR22896">
    <property type="entry name" value="CDK5 AND ABL1 ENZYME SUBSTRATE 1"/>
    <property type="match status" value="1"/>
</dbReference>
<dbReference type="PANTHER" id="PTHR22896:SF0">
    <property type="entry name" value="CYCLIN N-TERMINAL DOMAIN-CONTAINING PROTEIN"/>
    <property type="match status" value="1"/>
</dbReference>
<dbReference type="InterPro" id="IPR036915">
    <property type="entry name" value="Cyclin-like_sf"/>
</dbReference>
<dbReference type="OrthoDB" id="5353095at2759"/>
<dbReference type="Proteomes" id="UP000244803">
    <property type="component" value="Chromosome 2"/>
</dbReference>
<evidence type="ECO:0000313" key="1">
    <source>
        <dbReference type="EMBL" id="UKJ90198.2"/>
    </source>
</evidence>
<dbReference type="AlphaFoldDB" id="A0A976QW37"/>
<dbReference type="EMBL" id="CP056068">
    <property type="protein sequence ID" value="UKJ90198.2"/>
    <property type="molecule type" value="Genomic_DNA"/>
</dbReference>
<organism evidence="1 2">
    <name type="scientific">Theileria orientalis</name>
    <dbReference type="NCBI Taxonomy" id="68886"/>
    <lineage>
        <taxon>Eukaryota</taxon>
        <taxon>Sar</taxon>
        <taxon>Alveolata</taxon>
        <taxon>Apicomplexa</taxon>
        <taxon>Aconoidasida</taxon>
        <taxon>Piroplasmida</taxon>
        <taxon>Theileriidae</taxon>
        <taxon>Theileria</taxon>
    </lineage>
</organism>
<dbReference type="SUPFAM" id="SSF47954">
    <property type="entry name" value="Cyclin-like"/>
    <property type="match status" value="1"/>
</dbReference>
<reference evidence="1" key="1">
    <citation type="submission" date="2022-07" db="EMBL/GenBank/DDBJ databases">
        <title>Evaluation of T. orientalis genome assembly methods using nanopore sequencing and analysis of variation between genomes.</title>
        <authorList>
            <person name="Yam J."/>
            <person name="Micallef M.L."/>
            <person name="Liu M."/>
            <person name="Djordjevic S.P."/>
            <person name="Bogema D.R."/>
            <person name="Jenkins C."/>
        </authorList>
    </citation>
    <scope>NUCLEOTIDE SEQUENCE</scope>
    <source>
        <strain evidence="1">Fish Creek</strain>
    </source>
</reference>
<sequence length="360" mass="42533">MLMNTQKLAEMSDTQFEELVSLIRYSAMNASDLSSNVAMTFLSTMALESKSEIQTNLDLVNEDDRRYMDYIDEEKALEPDLIDSISSSSSSRKDRRSRFTTFRSSMIRIFTFGKRRETHLTDMNESNIETDRRSKKEKFTISYADLMKPSTFKYDAKLLDIPIHDFRKRSLSYSDSIEIKVVPTDDALEAPEPKLYSLPFESNTLFRSKHPWLHPTLSFTKLCRIKYIFMTLPNIVPHLDPSTSAIAWTLFERLVLIGIVTKYNRKLYSSICYILAYKFNQDYESDVINEILNNFTREKNMNVKLIFYNEMKIFTLLDFSLKLKYSYIRSHIRHYLEYNKQSFFNLYDTPESTYIMLEMD</sequence>
<gene>
    <name evidence="1" type="ORF">MACJ_001129</name>
</gene>
<protein>
    <submittedName>
        <fullName evidence="1">Cyclin-like protein</fullName>
    </submittedName>
</protein>
<dbReference type="InterPro" id="IPR012388">
    <property type="entry name" value="CABLES1/2"/>
</dbReference>
<name>A0A976QW37_THEOR</name>
<dbReference type="Gene3D" id="1.10.472.10">
    <property type="entry name" value="Cyclin-like"/>
    <property type="match status" value="1"/>
</dbReference>
<dbReference type="GO" id="GO:0051726">
    <property type="term" value="P:regulation of cell cycle"/>
    <property type="evidence" value="ECO:0007669"/>
    <property type="project" value="InterPro"/>
</dbReference>